<evidence type="ECO:0000256" key="3">
    <source>
        <dbReference type="ARBA" id="ARBA00022840"/>
    </source>
</evidence>
<organism evidence="6 7">
    <name type="scientific">Oceanipulchritudo coccoides</name>
    <dbReference type="NCBI Taxonomy" id="2706888"/>
    <lineage>
        <taxon>Bacteria</taxon>
        <taxon>Pseudomonadati</taxon>
        <taxon>Verrucomicrobiota</taxon>
        <taxon>Opitutia</taxon>
        <taxon>Puniceicoccales</taxon>
        <taxon>Oceanipulchritudinaceae</taxon>
        <taxon>Oceanipulchritudo</taxon>
    </lineage>
</organism>
<sequence>MCFLPLPRIPLSPHHPDMIGLNDAFLEGSVAKIPAQETWEAVARIFKKEGTLQKKMQLEHRPQQEQMALRTLEAWQRDQPVFFEAGTGVGKSLAYLIPGIMQAVSAERPLVVSTHTIALQEQIETKDLSLCRKLFQSDPILAHFAKFRHAVLLGRGNYLCGTRLKQALKTRTELFPSNEQKELERIADWAQTTTTGLRQELSPEPLPEVWDWVQADGHSCNPRNCSPKSCFFRKAREAVRDSNLIIVNHSLLFALLAAGHFPTGDVPGILFPEDFMVIDEAHTLPAIATEYFGLQISGLGLRRQLLKLYHPHKRKSRGLLVKNGDPGLRSQVMILTDEVEGFFESVKQEHLGAGRPFRLRVADWHENSLDIPLRDLIHGICKCESRMEEGAERDELEGVRRRLQAYREGINEALQISDPESVYWIEGTGQQGKRVHLRSAPLEVAGPLRERLFERNTGLLLTSATLAEGPDMDSFKRKVGAPEADSEQVASPFDYPLQMEILIHEGAPGPSSEDGSLNTKFLEKEILRLACEVKGGSLVLFTSYRDLLAVDKGLRPQCSRLGRPLFSQGTGMGRSELLTAFRETGNGILLGTDSFWTGVDVPGPALSQVIITRLPFENPSHPIAEARGEKCREEGRSAFSELTLPAALVKFRQGLGRLIRNQTDEGRLAILDSRILSKPYGRLFLDVLPHSQYKRIS</sequence>
<evidence type="ECO:0000259" key="5">
    <source>
        <dbReference type="PROSITE" id="PS51193"/>
    </source>
</evidence>
<comment type="caution">
    <text evidence="6">The sequence shown here is derived from an EMBL/GenBank/DDBJ whole genome shotgun (WGS) entry which is preliminary data.</text>
</comment>
<dbReference type="InterPro" id="IPR014013">
    <property type="entry name" value="Helic_SF1/SF2_ATP-bd_DinG/Rad3"/>
</dbReference>
<dbReference type="InterPro" id="IPR006555">
    <property type="entry name" value="ATP-dep_Helicase_C"/>
</dbReference>
<proteinExistence type="inferred from homology"/>
<dbReference type="GO" id="GO:0005524">
    <property type="term" value="F:ATP binding"/>
    <property type="evidence" value="ECO:0007669"/>
    <property type="project" value="UniProtKB-KW"/>
</dbReference>
<dbReference type="GO" id="GO:0003678">
    <property type="term" value="F:DNA helicase activity"/>
    <property type="evidence" value="ECO:0007669"/>
    <property type="project" value="TreeGrafter"/>
</dbReference>
<reference evidence="6 7" key="1">
    <citation type="submission" date="2020-02" db="EMBL/GenBank/DDBJ databases">
        <title>Albibacoteraceae fam. nov., the first described family within the subdivision 4 Verrucomicrobia.</title>
        <authorList>
            <person name="Xi F."/>
        </authorList>
    </citation>
    <scope>NUCLEOTIDE SEQUENCE [LARGE SCALE GENOMIC DNA]</scope>
    <source>
        <strain evidence="6 7">CK1056</strain>
    </source>
</reference>
<dbReference type="InterPro" id="IPR027417">
    <property type="entry name" value="P-loop_NTPase"/>
</dbReference>
<dbReference type="SMART" id="SM00491">
    <property type="entry name" value="HELICc2"/>
    <property type="match status" value="1"/>
</dbReference>
<dbReference type="SUPFAM" id="SSF52540">
    <property type="entry name" value="P-loop containing nucleoside triphosphate hydrolases"/>
    <property type="match status" value="1"/>
</dbReference>
<dbReference type="PANTHER" id="PTHR11472">
    <property type="entry name" value="DNA REPAIR DEAD HELICASE RAD3/XP-D SUBFAMILY MEMBER"/>
    <property type="match status" value="1"/>
</dbReference>
<evidence type="ECO:0000256" key="1">
    <source>
        <dbReference type="ARBA" id="ARBA00022741"/>
    </source>
</evidence>
<dbReference type="GO" id="GO:0016818">
    <property type="term" value="F:hydrolase activity, acting on acid anhydrides, in phosphorus-containing anhydrides"/>
    <property type="evidence" value="ECO:0007669"/>
    <property type="project" value="InterPro"/>
</dbReference>
<dbReference type="GO" id="GO:0003676">
    <property type="term" value="F:nucleic acid binding"/>
    <property type="evidence" value="ECO:0007669"/>
    <property type="project" value="InterPro"/>
</dbReference>
<keyword evidence="7" id="KW-1185">Reference proteome</keyword>
<protein>
    <submittedName>
        <fullName evidence="6">ATP-dependent DNA helicase</fullName>
    </submittedName>
</protein>
<evidence type="ECO:0000313" key="7">
    <source>
        <dbReference type="Proteomes" id="UP000478417"/>
    </source>
</evidence>
<keyword evidence="1" id="KW-0547">Nucleotide-binding</keyword>
<keyword evidence="6" id="KW-0347">Helicase</keyword>
<dbReference type="InterPro" id="IPR045028">
    <property type="entry name" value="DinG/Rad3-like"/>
</dbReference>
<dbReference type="PROSITE" id="PS51193">
    <property type="entry name" value="HELICASE_ATP_BIND_2"/>
    <property type="match status" value="1"/>
</dbReference>
<name>A0A6B2M2N8_9BACT</name>
<dbReference type="Proteomes" id="UP000478417">
    <property type="component" value="Unassembled WGS sequence"/>
</dbReference>
<dbReference type="EMBL" id="JAAGNX010000003">
    <property type="protein sequence ID" value="NDV63281.1"/>
    <property type="molecule type" value="Genomic_DNA"/>
</dbReference>
<dbReference type="Pfam" id="PF13307">
    <property type="entry name" value="Helicase_C_2"/>
    <property type="match status" value="1"/>
</dbReference>
<gene>
    <name evidence="6" type="ORF">G0Q06_12520</name>
</gene>
<evidence type="ECO:0000313" key="6">
    <source>
        <dbReference type="EMBL" id="NDV63281.1"/>
    </source>
</evidence>
<dbReference type="RefSeq" id="WP_163966613.1">
    <property type="nucleotide sequence ID" value="NZ_JAAGNX010000003.1"/>
</dbReference>
<evidence type="ECO:0000256" key="2">
    <source>
        <dbReference type="ARBA" id="ARBA00022801"/>
    </source>
</evidence>
<dbReference type="PANTHER" id="PTHR11472:SF34">
    <property type="entry name" value="REGULATOR OF TELOMERE ELONGATION HELICASE 1"/>
    <property type="match status" value="1"/>
</dbReference>
<keyword evidence="3" id="KW-0067">ATP-binding</keyword>
<dbReference type="AlphaFoldDB" id="A0A6B2M2N8"/>
<dbReference type="Gene3D" id="3.40.50.300">
    <property type="entry name" value="P-loop containing nucleotide triphosphate hydrolases"/>
    <property type="match status" value="2"/>
</dbReference>
<evidence type="ECO:0000256" key="4">
    <source>
        <dbReference type="ARBA" id="ARBA00038058"/>
    </source>
</evidence>
<feature type="domain" description="Helicase ATP-binding" evidence="5">
    <location>
        <begin position="50"/>
        <end position="350"/>
    </location>
</feature>
<accession>A0A6B2M2N8</accession>
<dbReference type="GO" id="GO:0006139">
    <property type="term" value="P:nucleobase-containing compound metabolic process"/>
    <property type="evidence" value="ECO:0007669"/>
    <property type="project" value="InterPro"/>
</dbReference>
<comment type="similarity">
    <text evidence="4">Belongs to the helicase family. DinG subfamily.</text>
</comment>
<keyword evidence="2" id="KW-0378">Hydrolase</keyword>